<feature type="compositionally biased region" description="Basic and acidic residues" evidence="1">
    <location>
        <begin position="1512"/>
        <end position="1525"/>
    </location>
</feature>
<feature type="region of interest" description="Disordered" evidence="1">
    <location>
        <begin position="934"/>
        <end position="977"/>
    </location>
</feature>
<evidence type="ECO:0000256" key="1">
    <source>
        <dbReference type="SAM" id="MobiDB-lite"/>
    </source>
</evidence>
<dbReference type="Gene3D" id="2.170.270.10">
    <property type="entry name" value="SET domain"/>
    <property type="match status" value="1"/>
</dbReference>
<dbReference type="PROSITE" id="PS50280">
    <property type="entry name" value="SET"/>
    <property type="match status" value="1"/>
</dbReference>
<dbReference type="InterPro" id="IPR057851">
    <property type="entry name" value="ATXR3_GYF"/>
</dbReference>
<dbReference type="InterPro" id="IPR001214">
    <property type="entry name" value="SET_dom"/>
</dbReference>
<dbReference type="PANTHER" id="PTHR46655">
    <property type="entry name" value="HISTONE-LYSINE N-METHYLTRANSFERASE ATXR3"/>
    <property type="match status" value="1"/>
</dbReference>
<dbReference type="SMART" id="SM00317">
    <property type="entry name" value="SET"/>
    <property type="match status" value="1"/>
</dbReference>
<feature type="region of interest" description="Disordered" evidence="1">
    <location>
        <begin position="1"/>
        <end position="107"/>
    </location>
</feature>
<feature type="compositionally biased region" description="Basic and acidic residues" evidence="1">
    <location>
        <begin position="934"/>
        <end position="944"/>
    </location>
</feature>
<feature type="compositionally biased region" description="Polar residues" evidence="1">
    <location>
        <begin position="963"/>
        <end position="977"/>
    </location>
</feature>
<feature type="compositionally biased region" description="Basic and acidic residues" evidence="1">
    <location>
        <begin position="533"/>
        <end position="544"/>
    </location>
</feature>
<feature type="compositionally biased region" description="Basic and acidic residues" evidence="1">
    <location>
        <begin position="309"/>
        <end position="332"/>
    </location>
</feature>
<evidence type="ECO:0000313" key="3">
    <source>
        <dbReference type="EMBL" id="KAE8075773.1"/>
    </source>
</evidence>
<feature type="compositionally biased region" description="Basic and acidic residues" evidence="1">
    <location>
        <begin position="1591"/>
        <end position="1605"/>
    </location>
</feature>
<feature type="compositionally biased region" description="Basic and acidic residues" evidence="1">
    <location>
        <begin position="85"/>
        <end position="102"/>
    </location>
</feature>
<feature type="region of interest" description="Disordered" evidence="1">
    <location>
        <begin position="147"/>
        <end position="561"/>
    </location>
</feature>
<dbReference type="InterPro" id="IPR032675">
    <property type="entry name" value="LRR_dom_sf"/>
</dbReference>
<feature type="compositionally biased region" description="Basic and acidic residues" evidence="1">
    <location>
        <begin position="1089"/>
        <end position="1099"/>
    </location>
</feature>
<feature type="compositionally biased region" description="Basic and acidic residues" evidence="1">
    <location>
        <begin position="284"/>
        <end position="296"/>
    </location>
</feature>
<feature type="region of interest" description="Disordered" evidence="1">
    <location>
        <begin position="1577"/>
        <end position="1647"/>
    </location>
</feature>
<dbReference type="PANTHER" id="PTHR46655:SF1">
    <property type="entry name" value="HISTONE-LYSINE N-METHYLTRANSFERASE ATXR3"/>
    <property type="match status" value="1"/>
</dbReference>
<reference evidence="3 4" key="1">
    <citation type="submission" date="2019-06" db="EMBL/GenBank/DDBJ databases">
        <title>A chromosomal-level reference genome of Carpinus fangiana (Coryloideae, Betulaceae).</title>
        <authorList>
            <person name="Yang X."/>
            <person name="Wang Z."/>
            <person name="Zhang L."/>
            <person name="Hao G."/>
            <person name="Liu J."/>
            <person name="Yang Y."/>
        </authorList>
    </citation>
    <scope>NUCLEOTIDE SEQUENCE [LARGE SCALE GENOMIC DNA]</scope>
    <source>
        <strain evidence="3">Cfa_2016G</strain>
        <tissue evidence="3">Leaf</tissue>
    </source>
</reference>
<protein>
    <recommendedName>
        <fullName evidence="2">SET domain-containing protein</fullName>
    </recommendedName>
</protein>
<dbReference type="Gene3D" id="3.80.10.10">
    <property type="entry name" value="Ribonuclease Inhibitor"/>
    <property type="match status" value="1"/>
</dbReference>
<accession>A0A5N6R9W0</accession>
<feature type="region of interest" description="Disordered" evidence="1">
    <location>
        <begin position="1054"/>
        <end position="1099"/>
    </location>
</feature>
<feature type="compositionally biased region" description="Polar residues" evidence="1">
    <location>
        <begin position="1055"/>
        <end position="1084"/>
    </location>
</feature>
<sequence>MGDGGVACMPLQQQHHMERFPIPEKTLYGSAGKNGSNSNNNGFNSKSLKFADTERKKKMKVKKEQLAKNVESEKSELGSSRVRKSNKEVENGEICAEKAQKDEVEEGELGTLNGDYVSRRSEIEKGEIVEKWRRSEVEKGEIVLEKTRRGEPERGEFGSWRGTKDEVEKGEFIPDRWHKGEAPRDEYNYGKPRRYDSGKEKGYKSELERTPPSGKYLGDDNLRRKEFNRSGSQLSKGTRWESGQERNIRISSKIVDEEGLYRNDYSNGKNHGRDYSSANRLKRYGGDSDGSDRKYFGDYGDYAGSKSRRLSDDSNRTAHLEHYSRRSVERSYRNLASSKMPSSDKYSSRHYESSLSSRVVYDRYGRSPNHSERSPHDRARYYDHRDRSPVRRERSPYGRERSPHGREKSPHGRERSPYGRERSPYDRNRHNDHRNRSPTHAERSPHDRSRNHDRRDRTPSYLERSPLDRSRPSSYRETSRKGGTSEKRNSQIGSKGQEDKLTQRDSNGEDSQYPAKESQDRSSVHNVNGSVEKNVDSEPRKEEQSQSPSIDCKEASNVDGPLPEELLSMEEDMDICDTPPHVPTVANSSTGKWFYLDYYGTDCGPSKLCDLKALMEEGALMSDHLIKHVDTDRWVTVENATSPLVTLNFPFIVSDTITQLVKPPEAPGNLLADTGDTRQSGPQNGEEISVTLSEPVVRTDDTAAVFEPSKDLHIDARVGALLEGFPVIPGKELETVAEVLQMKFEHAEWQGWANSEGTGLPWCQTHISKHSDLKTDELSRIPDIKSKEATESRLIVTSEKDHGFACGEFGDWFSGRWSCKGGDWKRNDDAAQDRSFRKKLVLNDGFPLCQMPKSGHEDPRWHQKDDLYFPSHSRRLDLPPWAFSLSDERIDCSVSRSLQSKPAVLRGVKGTMLPVVRINACVVKDHGSFVSDPRVKVRGKERYSSRSSRQYSSSSDGKRSSAEGDSQSKSVNDQGSQDSWKYMTSINAAPKDHLCTVDDLQLHLGDWYYLDGSGHEQGPSSFPQLQVLVDQGIIQKHISVFRKSDKIWVPVASAGETSEATVKSEQENDSAGDSSRTVSQSQASALGDPRTKPKFSHDLHPQFIGYTRGKLHELVMKSYKSREFAAAINEVLDPWINAKQPKKEMEKHIYRKSEGDARASKRARLLLDDIEEDYEIEEDTQTFQKDESTFDDLCGDATFYRKEGANSETEMGSWGLLDGHVLARVFHFLRLDMKSLAFVSLTCKHWRAAVGFYKDISKQIDLSSLGPNCTDSILLNIMNGYSEEKINSMVLKGCTNVTSLTLEEILHSFPCISSIDIRGCGQFDDLARKFANMNWVKSKIRTLKQITEKTSSISKKGRGCDIDDFGELKDYFNSVDKRDSANQLFRRSLYKRSKLFDARKSSSILSRDARMRRWAIKKSENSYKRMEEFLLSGLKDIMKENNFDFFVPKVAEIEDRIKKGYYIGHGLSSVKEDISRMCRDAIKAKHRGEAGDMNHIIPLFIQLATRLEESSKSSYERDEMMKPWEDDSPSVSKYKKKPNKSLTERKYMNRTNGSNFANGGLDYVEYASDREIRRRLSKLNKKSMDSESETSDEHDRSSEDGKSDSESTASDTESDLDVRLEVQTAESRRDGRFTPDEGLDSMTDDREWGARMTKASLVPPVTRKYEVIDQYVTVADEEDVQRKMRVSLPEDYAEKLQAQRSGTEESDMELPEVKDYKPRKQLGVEVLEQEVYGIDPYTHNLLLDSMPEELDWSLLDKHLFIEDVLLRTLNKQVRHFTGSGNTPMIYPLQPVLEEIEKSAEEDCDLRTVKICQGVLKAIGSRPDDKYVGYRKGLGVVCNKEEGFGEEDFVVEFLGEVYPVWKWFEKQDGIRSLQKNNKDPAPEFYNIYLERPKGDADGYDLVVVDAMHKANYASRICHSCRPNCEAKVTAVGGHYQIGIYTVRKIQYGEEITFDYNSVTESKEEYEVSVCLCGSQVCRGSYLNLTGEGAFQKVLEEWHGILDRYHLMLEACEVNSVSEEDYLDLGRAGLGSCLLGGLPDWLVAYSARLVRFINFERTKLPAEILKHNLEEKRKYFSDICLEVERSDAEVQAEGVYNQRLQNLAVTLDKVRYVMRSIFGDPKQAPPPLEKMSPEALVSFLWKGEGSFVEELLQCTAPHVEEVTLNDLKSKIHAHDPLGSDDIQKELQKSLLWLRDEVRNLPCTYKSRHDAAADLIHIYAYTKCFFRIREYKSVTSPPVYISPLDLGPKYIDKLGAGFQEYCKTYGENYCLGQLIFWHNQTSAEPDCSLARASRGCLLLPEIGSFYAKVQRPSRHRVYGPRTVRFMLTRMEKQSQRPWPKDRIWSFKTSPKVFGSPTFDAVRNNTPLDKEMVHWLKHRPAIFQAMWDR</sequence>
<feature type="compositionally biased region" description="Basic and acidic residues" evidence="1">
    <location>
        <begin position="217"/>
        <end position="228"/>
    </location>
</feature>
<dbReference type="SUPFAM" id="SSF82199">
    <property type="entry name" value="SET domain"/>
    <property type="match status" value="1"/>
</dbReference>
<feature type="compositionally biased region" description="Basic and acidic residues" evidence="1">
    <location>
        <begin position="477"/>
        <end position="489"/>
    </location>
</feature>
<feature type="domain" description="SET" evidence="2">
    <location>
        <begin position="1816"/>
        <end position="1955"/>
    </location>
</feature>
<feature type="compositionally biased region" description="Low complexity" evidence="1">
    <location>
        <begin position="945"/>
        <end position="955"/>
    </location>
</feature>
<feature type="compositionally biased region" description="Basic and acidic residues" evidence="1">
    <location>
        <begin position="360"/>
        <end position="429"/>
    </location>
</feature>
<dbReference type="SUPFAM" id="SSF81383">
    <property type="entry name" value="F-box domain"/>
    <property type="match status" value="1"/>
</dbReference>
<evidence type="ECO:0000313" key="4">
    <source>
        <dbReference type="Proteomes" id="UP000327013"/>
    </source>
</evidence>
<feature type="compositionally biased region" description="Basic and acidic residues" evidence="1">
    <location>
        <begin position="147"/>
        <end position="209"/>
    </location>
</feature>
<dbReference type="InterPro" id="IPR045606">
    <property type="entry name" value="ATXR3_C"/>
</dbReference>
<organism evidence="3 4">
    <name type="scientific">Carpinus fangiana</name>
    <dbReference type="NCBI Taxonomy" id="176857"/>
    <lineage>
        <taxon>Eukaryota</taxon>
        <taxon>Viridiplantae</taxon>
        <taxon>Streptophyta</taxon>
        <taxon>Embryophyta</taxon>
        <taxon>Tracheophyta</taxon>
        <taxon>Spermatophyta</taxon>
        <taxon>Magnoliopsida</taxon>
        <taxon>eudicotyledons</taxon>
        <taxon>Gunneridae</taxon>
        <taxon>Pentapetalae</taxon>
        <taxon>rosids</taxon>
        <taxon>fabids</taxon>
        <taxon>Fagales</taxon>
        <taxon>Betulaceae</taxon>
        <taxon>Carpinus</taxon>
    </lineage>
</organism>
<dbReference type="CDD" id="cd10531">
    <property type="entry name" value="SET_SETD2-like"/>
    <property type="match status" value="1"/>
</dbReference>
<proteinExistence type="predicted"/>
<evidence type="ECO:0000259" key="2">
    <source>
        <dbReference type="PROSITE" id="PS50280"/>
    </source>
</evidence>
<dbReference type="Pfam" id="PF25531">
    <property type="entry name" value="GYF_ATXR3"/>
    <property type="match status" value="2"/>
</dbReference>
<dbReference type="Pfam" id="PF19633">
    <property type="entry name" value="SDG2_C"/>
    <property type="match status" value="1"/>
</dbReference>
<dbReference type="Proteomes" id="UP000327013">
    <property type="component" value="Chromosome 6"/>
</dbReference>
<feature type="compositionally biased region" description="Basic and acidic residues" evidence="1">
    <location>
        <begin position="238"/>
        <end position="261"/>
    </location>
</feature>
<feature type="compositionally biased region" description="Basic and acidic residues" evidence="1">
    <location>
        <begin position="439"/>
        <end position="458"/>
    </location>
</feature>
<gene>
    <name evidence="3" type="ORF">FH972_014461</name>
</gene>
<dbReference type="OrthoDB" id="308383at2759"/>
<feature type="compositionally biased region" description="Basic and acidic residues" evidence="1">
    <location>
        <begin position="496"/>
        <end position="507"/>
    </location>
</feature>
<keyword evidence="4" id="KW-1185">Reference proteome</keyword>
<feature type="compositionally biased region" description="Low complexity" evidence="1">
    <location>
        <begin position="29"/>
        <end position="47"/>
    </location>
</feature>
<feature type="compositionally biased region" description="Basic and acidic residues" evidence="1">
    <location>
        <begin position="1616"/>
        <end position="1635"/>
    </location>
</feature>
<dbReference type="InterPro" id="IPR046341">
    <property type="entry name" value="SET_dom_sf"/>
</dbReference>
<dbReference type="EMBL" id="CM017326">
    <property type="protein sequence ID" value="KAE8075773.1"/>
    <property type="molecule type" value="Genomic_DNA"/>
</dbReference>
<feature type="compositionally biased region" description="Basic and acidic residues" evidence="1">
    <location>
        <begin position="62"/>
        <end position="76"/>
    </location>
</feature>
<dbReference type="Pfam" id="PF00856">
    <property type="entry name" value="SET"/>
    <property type="match status" value="1"/>
</dbReference>
<dbReference type="InterPro" id="IPR036047">
    <property type="entry name" value="F-box-like_dom_sf"/>
</dbReference>
<feature type="region of interest" description="Disordered" evidence="1">
    <location>
        <begin position="1512"/>
        <end position="1560"/>
    </location>
</feature>
<name>A0A5N6R9W0_9ROSI</name>